<protein>
    <submittedName>
        <fullName evidence="1">Uncharacterized protein</fullName>
    </submittedName>
</protein>
<keyword evidence="2" id="KW-1185">Reference proteome</keyword>
<proteinExistence type="predicted"/>
<dbReference type="EMBL" id="CM037154">
    <property type="protein sequence ID" value="KAH7862046.1"/>
    <property type="molecule type" value="Genomic_DNA"/>
</dbReference>
<name>A0ACB7Z7Z9_9ERIC</name>
<dbReference type="Proteomes" id="UP000828048">
    <property type="component" value="Chromosome 4"/>
</dbReference>
<accession>A0ACB7Z7Z9</accession>
<sequence>MDKSSTIDKKWTLCALASFVGCFILTLSLSNNRNSFRLVSFGNVSVTITSSESLEPSLFVENEKTMNRSTPLVLQSKEPKSNNTGNSLFVENEKPVNRSTPLVFQSKEPKSNNTGNCNMFNGRWIYKPIENPLYNEYQCPFLSDQVSCQRNGRPDFDYESWSWEANDCEIPRFDGKDLLERLRGKRVVIVGDSMNRNQWESLACLLYSAIPPSRAHVKVQSGVYKVFRAKDYNCSVEFHWSPFLVQLDTNKGHGPNVLRLDKLETSVHKWRGADVMVFNTGHWWVHTGKLRAWNLFQYRGKLIEEMDLESAFEIAMKTWAQWIDQNVESTKTTVFFRSISPEHKGNHWCHNVTQPIMDESYELSFPKPVTDIVERIIGEMRTPVRYLNITKLSGYRRDAHGAMYGAKKRKMIEKEGKQPEAFADCSHWCLPGLPDTWNRLFYALLVSNTSRNSLNSSHEGP</sequence>
<evidence type="ECO:0000313" key="2">
    <source>
        <dbReference type="Proteomes" id="UP000828048"/>
    </source>
</evidence>
<reference evidence="1 2" key="1">
    <citation type="journal article" date="2021" name="Hortic Res">
        <title>High-quality reference genome and annotation aids understanding of berry development for evergreen blueberry (Vaccinium darrowii).</title>
        <authorList>
            <person name="Yu J."/>
            <person name="Hulse-Kemp A.M."/>
            <person name="Babiker E."/>
            <person name="Staton M."/>
        </authorList>
    </citation>
    <scope>NUCLEOTIDE SEQUENCE [LARGE SCALE GENOMIC DNA]</scope>
    <source>
        <strain evidence="2">cv. NJ 8807/NJ 8810</strain>
        <tissue evidence="1">Young leaf</tissue>
    </source>
</reference>
<organism evidence="1 2">
    <name type="scientific">Vaccinium darrowii</name>
    <dbReference type="NCBI Taxonomy" id="229202"/>
    <lineage>
        <taxon>Eukaryota</taxon>
        <taxon>Viridiplantae</taxon>
        <taxon>Streptophyta</taxon>
        <taxon>Embryophyta</taxon>
        <taxon>Tracheophyta</taxon>
        <taxon>Spermatophyta</taxon>
        <taxon>Magnoliopsida</taxon>
        <taxon>eudicotyledons</taxon>
        <taxon>Gunneridae</taxon>
        <taxon>Pentapetalae</taxon>
        <taxon>asterids</taxon>
        <taxon>Ericales</taxon>
        <taxon>Ericaceae</taxon>
        <taxon>Vaccinioideae</taxon>
        <taxon>Vaccinieae</taxon>
        <taxon>Vaccinium</taxon>
    </lineage>
</organism>
<comment type="caution">
    <text evidence="1">The sequence shown here is derived from an EMBL/GenBank/DDBJ whole genome shotgun (WGS) entry which is preliminary data.</text>
</comment>
<gene>
    <name evidence="1" type="ORF">Vadar_034072</name>
</gene>
<evidence type="ECO:0000313" key="1">
    <source>
        <dbReference type="EMBL" id="KAH7862046.1"/>
    </source>
</evidence>